<gene>
    <name evidence="1" type="ORF">MuYL_1833</name>
</gene>
<organism evidence="1 2">
    <name type="scientific">Mucilaginibacter xinganensis</name>
    <dbReference type="NCBI Taxonomy" id="1234841"/>
    <lineage>
        <taxon>Bacteria</taxon>
        <taxon>Pseudomonadati</taxon>
        <taxon>Bacteroidota</taxon>
        <taxon>Sphingobacteriia</taxon>
        <taxon>Sphingobacteriales</taxon>
        <taxon>Sphingobacteriaceae</taxon>
        <taxon>Mucilaginibacter</taxon>
    </lineage>
</organism>
<accession>A0A223NV21</accession>
<dbReference type="Gene3D" id="2.60.40.10">
    <property type="entry name" value="Immunoglobulins"/>
    <property type="match status" value="1"/>
</dbReference>
<keyword evidence="2" id="KW-1185">Reference proteome</keyword>
<reference evidence="1 2" key="1">
    <citation type="submission" date="2017-08" db="EMBL/GenBank/DDBJ databases">
        <title>Complete genome sequence of Mucilaginibacter sp. strain BJC16-A31.</title>
        <authorList>
            <consortium name="Henan University of Science and Technology"/>
            <person name="You X."/>
        </authorList>
    </citation>
    <scope>NUCLEOTIDE SEQUENCE [LARGE SCALE GENOMIC DNA]</scope>
    <source>
        <strain evidence="1 2">BJC16-A31</strain>
    </source>
</reference>
<dbReference type="InterPro" id="IPR036116">
    <property type="entry name" value="FN3_sf"/>
</dbReference>
<dbReference type="InterPro" id="IPR013783">
    <property type="entry name" value="Ig-like_fold"/>
</dbReference>
<dbReference type="AlphaFoldDB" id="A0A223NV21"/>
<evidence type="ECO:0000313" key="2">
    <source>
        <dbReference type="Proteomes" id="UP000215002"/>
    </source>
</evidence>
<dbReference type="RefSeq" id="WP_094570145.1">
    <property type="nucleotide sequence ID" value="NZ_CP022743.1"/>
</dbReference>
<sequence>MPHLISKSKIKGMVNISVMLILTFLIANCSKHQNPKPSPEKATLVFPAQNALCTSGTVLSNTEASIVLTWSAAAHTDSYEIDIKNLITGTIAVQTSTGNQITATLSRNTPYSWFVVSKSNSLNTTAQSDTWKFYLAGSGAITYSPFPAVLVAPAFGASVTAAANAINLTWTGGDVDNDITGYDIYFGSTSTPSLLKSNVTDMFLNGVTVTSGSSYYWKIVTKDTQGNTSNSGVYYFKVN</sequence>
<dbReference type="OrthoDB" id="789771at2"/>
<name>A0A223NV21_9SPHI</name>
<dbReference type="EMBL" id="CP022743">
    <property type="protein sequence ID" value="ASU33729.1"/>
    <property type="molecule type" value="Genomic_DNA"/>
</dbReference>
<evidence type="ECO:0008006" key="3">
    <source>
        <dbReference type="Google" id="ProtNLM"/>
    </source>
</evidence>
<dbReference type="KEGG" id="muc:MuYL_1833"/>
<evidence type="ECO:0000313" key="1">
    <source>
        <dbReference type="EMBL" id="ASU33729.1"/>
    </source>
</evidence>
<protein>
    <recommendedName>
        <fullName evidence="3">Fibronectin type-III domain-containing protein</fullName>
    </recommendedName>
</protein>
<proteinExistence type="predicted"/>
<dbReference type="SUPFAM" id="SSF49265">
    <property type="entry name" value="Fibronectin type III"/>
    <property type="match status" value="1"/>
</dbReference>
<dbReference type="Proteomes" id="UP000215002">
    <property type="component" value="Chromosome"/>
</dbReference>